<evidence type="ECO:0000313" key="3">
    <source>
        <dbReference type="Proteomes" id="UP000318833"/>
    </source>
</evidence>
<organism evidence="2 3">
    <name type="scientific">Aquimarina algiphila</name>
    <dbReference type="NCBI Taxonomy" id="2047982"/>
    <lineage>
        <taxon>Bacteria</taxon>
        <taxon>Pseudomonadati</taxon>
        <taxon>Bacteroidota</taxon>
        <taxon>Flavobacteriia</taxon>
        <taxon>Flavobacteriales</taxon>
        <taxon>Flavobacteriaceae</taxon>
        <taxon>Aquimarina</taxon>
    </lineage>
</organism>
<feature type="region of interest" description="Disordered" evidence="1">
    <location>
        <begin position="206"/>
        <end position="226"/>
    </location>
</feature>
<proteinExistence type="predicted"/>
<dbReference type="AlphaFoldDB" id="A0A554VPW2"/>
<keyword evidence="3" id="KW-1185">Reference proteome</keyword>
<accession>A0A554VPW2</accession>
<name>A0A554VPW2_9FLAO</name>
<dbReference type="RefSeq" id="WP_143915561.1">
    <property type="nucleotide sequence ID" value="NZ_CANMIK010000007.1"/>
</dbReference>
<evidence type="ECO:0000256" key="1">
    <source>
        <dbReference type="SAM" id="MobiDB-lite"/>
    </source>
</evidence>
<feature type="compositionally biased region" description="Polar residues" evidence="1">
    <location>
        <begin position="215"/>
        <end position="226"/>
    </location>
</feature>
<dbReference type="EMBL" id="VLNR01000006">
    <property type="protein sequence ID" value="TSE10506.1"/>
    <property type="molecule type" value="Genomic_DNA"/>
</dbReference>
<reference evidence="2 3" key="1">
    <citation type="submission" date="2019-07" db="EMBL/GenBank/DDBJ databases">
        <title>The draft genome sequence of Aquimarina algiphila M91.</title>
        <authorList>
            <person name="Meng X."/>
        </authorList>
    </citation>
    <scope>NUCLEOTIDE SEQUENCE [LARGE SCALE GENOMIC DNA]</scope>
    <source>
        <strain evidence="2 3">M91</strain>
    </source>
</reference>
<dbReference type="Proteomes" id="UP000318833">
    <property type="component" value="Unassembled WGS sequence"/>
</dbReference>
<protein>
    <submittedName>
        <fullName evidence="2">Uncharacterized protein</fullName>
    </submittedName>
</protein>
<comment type="caution">
    <text evidence="2">The sequence shown here is derived from an EMBL/GenBank/DDBJ whole genome shotgun (WGS) entry which is preliminary data.</text>
</comment>
<dbReference type="OrthoDB" id="1161404at2"/>
<sequence>MSRRNYPYSDSSLLEWGDTTAEHLKADIKAFSAFDKKLNQDFLTTLEKMVDNALAEGGDNINLAQLRQKTEVVEEAMQACQKYFKRLKYWVLDAFPGKKAIQKQFGIGGFTKIKDNQTKMIQYMEGLKDTIKQYYIELEKAGAPAELLDQSQVLAETLRVANKEQEQKKGTRTVDTADRVERLNNLHAILRKINAAADNVFEDQAAKRELYRPPSRNTSGNDTIEE</sequence>
<gene>
    <name evidence="2" type="ORF">FOF46_04200</name>
</gene>
<evidence type="ECO:0000313" key="2">
    <source>
        <dbReference type="EMBL" id="TSE10506.1"/>
    </source>
</evidence>